<name>F8PY08_SERL3</name>
<evidence type="ECO:0000256" key="1">
    <source>
        <dbReference type="SAM" id="Phobius"/>
    </source>
</evidence>
<dbReference type="Gene3D" id="1.20.120.1630">
    <property type="match status" value="1"/>
</dbReference>
<dbReference type="HOGENOM" id="CLU_065200_6_2_1"/>
<evidence type="ECO:0000313" key="2">
    <source>
        <dbReference type="EMBL" id="EGN98771.1"/>
    </source>
</evidence>
<dbReference type="OrthoDB" id="422086at2759"/>
<dbReference type="STRING" id="936435.F8PY08"/>
<accession>F8PY08</accession>
<evidence type="ECO:0000313" key="3">
    <source>
        <dbReference type="Proteomes" id="UP000008063"/>
    </source>
</evidence>
<evidence type="ECO:0008006" key="4">
    <source>
        <dbReference type="Google" id="ProtNLM"/>
    </source>
</evidence>
<protein>
    <recommendedName>
        <fullName evidence="4">Protein-S-isoprenylcysteine O-methyltransferase</fullName>
    </recommendedName>
</protein>
<dbReference type="OMA" id="NLWARAT"/>
<keyword evidence="1" id="KW-1133">Transmembrane helix</keyword>
<dbReference type="EMBL" id="GL945480">
    <property type="protein sequence ID" value="EGN98771.1"/>
    <property type="molecule type" value="Genomic_DNA"/>
</dbReference>
<reference evidence="3" key="1">
    <citation type="journal article" date="2011" name="Science">
        <title>The plant cell wall-decomposing machinery underlies the functional diversity of forest fungi.</title>
        <authorList>
            <person name="Eastwood D.C."/>
            <person name="Floudas D."/>
            <person name="Binder M."/>
            <person name="Majcherczyk A."/>
            <person name="Schneider P."/>
            <person name="Aerts A."/>
            <person name="Asiegbu F.O."/>
            <person name="Baker S.E."/>
            <person name="Barry K."/>
            <person name="Bendiksby M."/>
            <person name="Blumentritt M."/>
            <person name="Coutinho P.M."/>
            <person name="Cullen D."/>
            <person name="de Vries R.P."/>
            <person name="Gathman A."/>
            <person name="Goodell B."/>
            <person name="Henrissat B."/>
            <person name="Ihrmark K."/>
            <person name="Kauserud H."/>
            <person name="Kohler A."/>
            <person name="LaButti K."/>
            <person name="Lapidus A."/>
            <person name="Lavin J.L."/>
            <person name="Lee Y.-H."/>
            <person name="Lindquist E."/>
            <person name="Lilly W."/>
            <person name="Lucas S."/>
            <person name="Morin E."/>
            <person name="Murat C."/>
            <person name="Oguiza J.A."/>
            <person name="Park J."/>
            <person name="Pisabarro A.G."/>
            <person name="Riley R."/>
            <person name="Rosling A."/>
            <person name="Salamov A."/>
            <person name="Schmidt O."/>
            <person name="Schmutz J."/>
            <person name="Skrede I."/>
            <person name="Stenlid J."/>
            <person name="Wiebenga A."/>
            <person name="Xie X."/>
            <person name="Kuees U."/>
            <person name="Hibbett D.S."/>
            <person name="Hoffmeister D."/>
            <person name="Hoegberg N."/>
            <person name="Martin F."/>
            <person name="Grigoriev I.V."/>
            <person name="Watkinson S.C."/>
        </authorList>
    </citation>
    <scope>NUCLEOTIDE SEQUENCE [LARGE SCALE GENOMIC DNA]</scope>
    <source>
        <strain evidence="3">strain S7.3</strain>
    </source>
</reference>
<feature type="non-terminal residue" evidence="2">
    <location>
        <position position="1"/>
    </location>
</feature>
<keyword evidence="1" id="KW-0472">Membrane</keyword>
<sequence>GPYSVVHHPGYTATGTFQVGIFLMHSYAGSWLRSSGVTDNLWARATIIAWADLMSTSTIVLFMRYPAEDEMMKKEFGKEWEEWAGRVKYWLIPGIY</sequence>
<dbReference type="AlphaFoldDB" id="F8PY08"/>
<keyword evidence="3" id="KW-1185">Reference proteome</keyword>
<dbReference type="InParanoid" id="F8PY08"/>
<gene>
    <name evidence="2" type="ORF">SERLA73DRAFT_54641</name>
</gene>
<organism evidence="3">
    <name type="scientific">Serpula lacrymans var. lacrymans (strain S7.3)</name>
    <name type="common">Dry rot fungus</name>
    <dbReference type="NCBI Taxonomy" id="936435"/>
    <lineage>
        <taxon>Eukaryota</taxon>
        <taxon>Fungi</taxon>
        <taxon>Dikarya</taxon>
        <taxon>Basidiomycota</taxon>
        <taxon>Agaricomycotina</taxon>
        <taxon>Agaricomycetes</taxon>
        <taxon>Agaricomycetidae</taxon>
        <taxon>Boletales</taxon>
        <taxon>Coniophorineae</taxon>
        <taxon>Serpulaceae</taxon>
        <taxon>Serpula</taxon>
    </lineage>
</organism>
<dbReference type="Proteomes" id="UP000008063">
    <property type="component" value="Unassembled WGS sequence"/>
</dbReference>
<proteinExistence type="predicted"/>
<feature type="transmembrane region" description="Helical" evidence="1">
    <location>
        <begin position="41"/>
        <end position="63"/>
    </location>
</feature>
<keyword evidence="1" id="KW-0812">Transmembrane</keyword>